<protein>
    <recommendedName>
        <fullName evidence="3">DUF2617 family protein</fullName>
    </recommendedName>
</protein>
<dbReference type="InterPro" id="IPR024486">
    <property type="entry name" value="DUF2617"/>
</dbReference>
<proteinExistence type="predicted"/>
<evidence type="ECO:0008006" key="3">
    <source>
        <dbReference type="Google" id="ProtNLM"/>
    </source>
</evidence>
<accession>A0A9W6SPE3</accession>
<comment type="caution">
    <text evidence="1">The sequence shown here is derived from an EMBL/GenBank/DDBJ whole genome shotgun (WGS) entry which is preliminary data.</text>
</comment>
<reference evidence="1" key="1">
    <citation type="submission" date="2023-03" db="EMBL/GenBank/DDBJ databases">
        <title>Actinorhabdospora filicis NBRC 111898.</title>
        <authorList>
            <person name="Ichikawa N."/>
            <person name="Sato H."/>
            <person name="Tonouchi N."/>
        </authorList>
    </citation>
    <scope>NUCLEOTIDE SEQUENCE</scope>
    <source>
        <strain evidence="1">NBRC 111898</strain>
    </source>
</reference>
<dbReference type="EMBL" id="BSTX01000004">
    <property type="protein sequence ID" value="GLZ80560.1"/>
    <property type="molecule type" value="Genomic_DNA"/>
</dbReference>
<organism evidence="1 2">
    <name type="scientific">Actinorhabdospora filicis</name>
    <dbReference type="NCBI Taxonomy" id="1785913"/>
    <lineage>
        <taxon>Bacteria</taxon>
        <taxon>Bacillati</taxon>
        <taxon>Actinomycetota</taxon>
        <taxon>Actinomycetes</taxon>
        <taxon>Micromonosporales</taxon>
        <taxon>Micromonosporaceae</taxon>
        <taxon>Actinorhabdospora</taxon>
    </lineage>
</organism>
<keyword evidence="2" id="KW-1185">Reference proteome</keyword>
<dbReference type="AlphaFoldDB" id="A0A9W6SPE3"/>
<evidence type="ECO:0000313" key="1">
    <source>
        <dbReference type="EMBL" id="GLZ80560.1"/>
    </source>
</evidence>
<dbReference type="Proteomes" id="UP001165079">
    <property type="component" value="Unassembled WGS sequence"/>
</dbReference>
<dbReference type="Pfam" id="PF10936">
    <property type="entry name" value="DUF2617"/>
    <property type="match status" value="1"/>
</dbReference>
<sequence length="166" mass="17911">MRAALTVPYLDTAHDQLSFTLDGPELPALAVRELRLPMGTLELRLLGASHQVRLSTPDGSLLETVACLPGRPADLPSTVERDGYRFTAEVADPADFATVVAGVRRDVEASPHGLVGVFPGDEHAITALLAEPGDGTVSWRTWHAYPQTGHLVTTRTIVTADRRNPR</sequence>
<dbReference type="RefSeq" id="WP_285665767.1">
    <property type="nucleotide sequence ID" value="NZ_BSTX01000004.1"/>
</dbReference>
<name>A0A9W6SPE3_9ACTN</name>
<evidence type="ECO:0000313" key="2">
    <source>
        <dbReference type="Proteomes" id="UP001165079"/>
    </source>
</evidence>
<gene>
    <name evidence="1" type="ORF">Afil01_53670</name>
</gene>